<gene>
    <name evidence="2" type="ORF">ALMOND_2B005352</name>
</gene>
<dbReference type="InParanoid" id="A0A5E4EU59"/>
<dbReference type="AlphaFoldDB" id="A0A5E4EU59"/>
<sequence length="122" mass="13375">MIFPEVGFSDKAPHSHFEHKGGMGLGLEAKAWGWNGYGAGDREWGWNGSGAGDGEWVWEWRVVVMGNGRRRKTRRKSGVGWVWGMKNTEGGGGGRRSVGVEDGSVSRVRISRGERKLGQDTS</sequence>
<evidence type="ECO:0000256" key="1">
    <source>
        <dbReference type="SAM" id="MobiDB-lite"/>
    </source>
</evidence>
<evidence type="ECO:0000313" key="2">
    <source>
        <dbReference type="EMBL" id="VVA19213.1"/>
    </source>
</evidence>
<dbReference type="Gramene" id="VVA19213">
    <property type="protein sequence ID" value="VVA19213"/>
    <property type="gene ID" value="Prudul26B005352"/>
</dbReference>
<dbReference type="Proteomes" id="UP000327085">
    <property type="component" value="Chromosome 5"/>
</dbReference>
<organism evidence="2 3">
    <name type="scientific">Prunus dulcis</name>
    <name type="common">Almond</name>
    <name type="synonym">Amygdalus dulcis</name>
    <dbReference type="NCBI Taxonomy" id="3755"/>
    <lineage>
        <taxon>Eukaryota</taxon>
        <taxon>Viridiplantae</taxon>
        <taxon>Streptophyta</taxon>
        <taxon>Embryophyta</taxon>
        <taxon>Tracheophyta</taxon>
        <taxon>Spermatophyta</taxon>
        <taxon>Magnoliopsida</taxon>
        <taxon>eudicotyledons</taxon>
        <taxon>Gunneridae</taxon>
        <taxon>Pentapetalae</taxon>
        <taxon>rosids</taxon>
        <taxon>fabids</taxon>
        <taxon>Rosales</taxon>
        <taxon>Rosaceae</taxon>
        <taxon>Amygdaloideae</taxon>
        <taxon>Amygdaleae</taxon>
        <taxon>Prunus</taxon>
    </lineage>
</organism>
<name>A0A5E4EU59_PRUDU</name>
<evidence type="ECO:0000313" key="3">
    <source>
        <dbReference type="Proteomes" id="UP000327085"/>
    </source>
</evidence>
<proteinExistence type="predicted"/>
<feature type="region of interest" description="Disordered" evidence="1">
    <location>
        <begin position="83"/>
        <end position="122"/>
    </location>
</feature>
<accession>A0A5E4EU59</accession>
<reference evidence="3" key="1">
    <citation type="journal article" date="2020" name="Plant J.">
        <title>Transposons played a major role in the diversification between the closely related almond and peach genomes: results from the almond genome sequence.</title>
        <authorList>
            <person name="Alioto T."/>
            <person name="Alexiou K.G."/>
            <person name="Bardil A."/>
            <person name="Barteri F."/>
            <person name="Castanera R."/>
            <person name="Cruz F."/>
            <person name="Dhingra A."/>
            <person name="Duval H."/>
            <person name="Fernandez I Marti A."/>
            <person name="Frias L."/>
            <person name="Galan B."/>
            <person name="Garcia J.L."/>
            <person name="Howad W."/>
            <person name="Gomez-Garrido J."/>
            <person name="Gut M."/>
            <person name="Julca I."/>
            <person name="Morata J."/>
            <person name="Puigdomenech P."/>
            <person name="Ribeca P."/>
            <person name="Rubio Cabetas M.J."/>
            <person name="Vlasova A."/>
            <person name="Wirthensohn M."/>
            <person name="Garcia-Mas J."/>
            <person name="Gabaldon T."/>
            <person name="Casacuberta J.M."/>
            <person name="Arus P."/>
        </authorList>
    </citation>
    <scope>NUCLEOTIDE SEQUENCE [LARGE SCALE GENOMIC DNA]</scope>
    <source>
        <strain evidence="3">cv. Texas</strain>
    </source>
</reference>
<protein>
    <submittedName>
        <fullName evidence="2">Uncharacterized protein</fullName>
    </submittedName>
</protein>
<feature type="compositionally biased region" description="Basic and acidic residues" evidence="1">
    <location>
        <begin position="111"/>
        <end position="122"/>
    </location>
</feature>
<dbReference type="EMBL" id="CABIKO010000035">
    <property type="protein sequence ID" value="VVA19213.1"/>
    <property type="molecule type" value="Genomic_DNA"/>
</dbReference>